<dbReference type="OrthoDB" id="9785995at2"/>
<evidence type="ECO:0000256" key="1">
    <source>
        <dbReference type="ARBA" id="ARBA00009741"/>
    </source>
</evidence>
<feature type="binding site" evidence="6">
    <location>
        <position position="172"/>
    </location>
    <ligand>
        <name>S-adenosyl-L-methionine</name>
        <dbReference type="ChEBI" id="CHEBI:59789"/>
    </ligand>
</feature>
<proteinExistence type="inferred from homology"/>
<evidence type="ECO:0000256" key="6">
    <source>
        <dbReference type="HAMAP-Rule" id="MF_00735"/>
    </source>
</evidence>
<protein>
    <recommendedName>
        <fullName evidence="6">Ribosomal protein L11 methyltransferase</fullName>
        <shortName evidence="6">L11 Mtase</shortName>
        <ecNumber evidence="6">2.1.1.-</ecNumber>
    </recommendedName>
</protein>
<comment type="function">
    <text evidence="6">Methylates ribosomal protein L11.</text>
</comment>
<dbReference type="InterPro" id="IPR029063">
    <property type="entry name" value="SAM-dependent_MTases_sf"/>
</dbReference>
<dbReference type="NCBIfam" id="TIGR00406">
    <property type="entry name" value="prmA"/>
    <property type="match status" value="1"/>
</dbReference>
<evidence type="ECO:0000256" key="5">
    <source>
        <dbReference type="ARBA" id="ARBA00022691"/>
    </source>
</evidence>
<keyword evidence="5 6" id="KW-0949">S-adenosyl-L-methionine</keyword>
<keyword evidence="8" id="KW-1185">Reference proteome</keyword>
<dbReference type="Pfam" id="PF06325">
    <property type="entry name" value="PrmA"/>
    <property type="match status" value="1"/>
</dbReference>
<dbReference type="Proteomes" id="UP000019184">
    <property type="component" value="Unassembled WGS sequence"/>
</dbReference>
<dbReference type="PIRSF" id="PIRSF000401">
    <property type="entry name" value="RPL11_MTase"/>
    <property type="match status" value="1"/>
</dbReference>
<gene>
    <name evidence="6 7" type="primary">prmA</name>
    <name evidence="7" type="ORF">BN874_120094</name>
</gene>
<feature type="binding site" evidence="6">
    <location>
        <position position="194"/>
    </location>
    <ligand>
        <name>S-adenosyl-L-methionine</name>
        <dbReference type="ChEBI" id="CHEBI:59789"/>
    </ligand>
</feature>
<dbReference type="HAMAP" id="MF_00735">
    <property type="entry name" value="Methyltr_PrmA"/>
    <property type="match status" value="1"/>
</dbReference>
<dbReference type="SUPFAM" id="SSF53335">
    <property type="entry name" value="S-adenosyl-L-methionine-dependent methyltransferases"/>
    <property type="match status" value="1"/>
</dbReference>
<keyword evidence="3 6" id="KW-0489">Methyltransferase</keyword>
<name>A0A7U7J2L1_9GAMM</name>
<evidence type="ECO:0000256" key="2">
    <source>
        <dbReference type="ARBA" id="ARBA00022490"/>
    </source>
</evidence>
<dbReference type="GO" id="GO:0005829">
    <property type="term" value="C:cytosol"/>
    <property type="evidence" value="ECO:0007669"/>
    <property type="project" value="TreeGrafter"/>
</dbReference>
<dbReference type="PANTHER" id="PTHR43648">
    <property type="entry name" value="ELECTRON TRANSFER FLAVOPROTEIN BETA SUBUNIT LYSINE METHYLTRANSFERASE"/>
    <property type="match status" value="1"/>
</dbReference>
<dbReference type="RefSeq" id="WP_034430467.1">
    <property type="nucleotide sequence ID" value="NZ_CBTK010000024.1"/>
</dbReference>
<reference evidence="7 8" key="1">
    <citation type="journal article" date="2014" name="ISME J.">
        <title>Candidatus Competibacter-lineage genomes retrieved from metagenomes reveal functional metabolic diversity.</title>
        <authorList>
            <person name="McIlroy S.J."/>
            <person name="Albertsen M."/>
            <person name="Andresen E.K."/>
            <person name="Saunders A.M."/>
            <person name="Kristiansen R."/>
            <person name="Stokholm-Bjerregaard M."/>
            <person name="Nielsen K.L."/>
            <person name="Nielsen P.H."/>
        </authorList>
    </citation>
    <scope>NUCLEOTIDE SEQUENCE [LARGE SCALE GENOMIC DNA]</scope>
    <source>
        <strain evidence="7 8">Run_B_J11</strain>
    </source>
</reference>
<dbReference type="Gene3D" id="3.40.50.150">
    <property type="entry name" value="Vaccinia Virus protein VP39"/>
    <property type="match status" value="1"/>
</dbReference>
<dbReference type="InterPro" id="IPR050078">
    <property type="entry name" value="Ribosomal_L11_MeTrfase_PrmA"/>
</dbReference>
<dbReference type="EMBL" id="CBTK010000024">
    <property type="protein sequence ID" value="CDH43443.1"/>
    <property type="molecule type" value="Genomic_DNA"/>
</dbReference>
<keyword evidence="2 6" id="KW-0963">Cytoplasm</keyword>
<accession>A0A7U7J2L1</accession>
<evidence type="ECO:0000313" key="8">
    <source>
        <dbReference type="Proteomes" id="UP000019184"/>
    </source>
</evidence>
<dbReference type="EC" id="2.1.1.-" evidence="6"/>
<comment type="subcellular location">
    <subcellularLocation>
        <location evidence="6">Cytoplasm</location>
    </subcellularLocation>
</comment>
<evidence type="ECO:0000313" key="7">
    <source>
        <dbReference type="EMBL" id="CDH43443.1"/>
    </source>
</evidence>
<dbReference type="PANTHER" id="PTHR43648:SF1">
    <property type="entry name" value="ELECTRON TRANSFER FLAVOPROTEIN BETA SUBUNIT LYSINE METHYLTRANSFERASE"/>
    <property type="match status" value="1"/>
</dbReference>
<feature type="binding site" evidence="6">
    <location>
        <position position="236"/>
    </location>
    <ligand>
        <name>S-adenosyl-L-methionine</name>
        <dbReference type="ChEBI" id="CHEBI:59789"/>
    </ligand>
</feature>
<evidence type="ECO:0000256" key="3">
    <source>
        <dbReference type="ARBA" id="ARBA00022603"/>
    </source>
</evidence>
<dbReference type="AlphaFoldDB" id="A0A7U7J2L1"/>
<comment type="caution">
    <text evidence="7">The sequence shown here is derived from an EMBL/GenBank/DDBJ whole genome shotgun (WGS) entry which is preliminary data.</text>
</comment>
<organism evidence="7 8">
    <name type="scientific">Candidatus Contendobacter odensis Run_B_J11</name>
    <dbReference type="NCBI Taxonomy" id="1400861"/>
    <lineage>
        <taxon>Bacteria</taxon>
        <taxon>Pseudomonadati</taxon>
        <taxon>Pseudomonadota</taxon>
        <taxon>Gammaproteobacteria</taxon>
        <taxon>Candidatus Competibacteraceae</taxon>
        <taxon>Candidatus Contendibacter</taxon>
    </lineage>
</organism>
<dbReference type="GO" id="GO:0032259">
    <property type="term" value="P:methylation"/>
    <property type="evidence" value="ECO:0007669"/>
    <property type="project" value="UniProtKB-KW"/>
</dbReference>
<feature type="binding site" evidence="6">
    <location>
        <position position="151"/>
    </location>
    <ligand>
        <name>S-adenosyl-L-methionine</name>
        <dbReference type="ChEBI" id="CHEBI:59789"/>
    </ligand>
</feature>
<dbReference type="InterPro" id="IPR004498">
    <property type="entry name" value="Ribosomal_PrmA_MeTrfase"/>
</dbReference>
<evidence type="ECO:0000256" key="4">
    <source>
        <dbReference type="ARBA" id="ARBA00022679"/>
    </source>
</evidence>
<dbReference type="CDD" id="cd02440">
    <property type="entry name" value="AdoMet_MTases"/>
    <property type="match status" value="1"/>
</dbReference>
<comment type="similarity">
    <text evidence="1 6">Belongs to the methyltransferase superfamily. PrmA family.</text>
</comment>
<comment type="catalytic activity">
    <reaction evidence="6">
        <text>L-lysyl-[protein] + 3 S-adenosyl-L-methionine = N(6),N(6),N(6)-trimethyl-L-lysyl-[protein] + 3 S-adenosyl-L-homocysteine + 3 H(+)</text>
        <dbReference type="Rhea" id="RHEA:54192"/>
        <dbReference type="Rhea" id="RHEA-COMP:9752"/>
        <dbReference type="Rhea" id="RHEA-COMP:13826"/>
        <dbReference type="ChEBI" id="CHEBI:15378"/>
        <dbReference type="ChEBI" id="CHEBI:29969"/>
        <dbReference type="ChEBI" id="CHEBI:57856"/>
        <dbReference type="ChEBI" id="CHEBI:59789"/>
        <dbReference type="ChEBI" id="CHEBI:61961"/>
    </reaction>
</comment>
<sequence length="301" mass="33098">MSDDATAPWLQLTLEAIDHPPDQLEDALLQAGALAVTLEDAGDQPVLEPAPGETPLWAHTRITGLFDAQTDIEVVKRLLRRFLHTPELPECRLTQLEERDWVRAWMDNFHPMRFGQRLWICPSCQTPPDPAAVNIRLDPGLAFGTGTHPTTALCLEWLDSADLADKTVLDYGCGSGILAIAAARLGAKRVWAVDIDPQALLASDSNASENEVEDRIELADPAELPAVLSVDILLANILAGVLVRLAPEFGQRVKANGRLILSGILEQHTDAVQAVFSREFSFGPCQRREDWVLLEGVRRAR</sequence>
<keyword evidence="4 6" id="KW-0808">Transferase</keyword>
<dbReference type="GO" id="GO:0016279">
    <property type="term" value="F:protein-lysine N-methyltransferase activity"/>
    <property type="evidence" value="ECO:0007669"/>
    <property type="project" value="TreeGrafter"/>
</dbReference>